<keyword evidence="1" id="KW-0732">Signal</keyword>
<proteinExistence type="predicted"/>
<name>A0A0S2W6Q1_9FIRM</name>
<evidence type="ECO:0000313" key="3">
    <source>
        <dbReference type="Proteomes" id="UP000064844"/>
    </source>
</evidence>
<dbReference type="KEGG" id="ibu:IB211_02297c"/>
<reference evidence="3" key="2">
    <citation type="submission" date="2015-04" db="EMBL/GenBank/DDBJ databases">
        <title>A butyrogenic pathway from the amino acid lysine in a human gut commensal.</title>
        <authorList>
            <person name="de Vos W.M."/>
            <person name="Bui N.T.P."/>
            <person name="Plugge C.M."/>
            <person name="Ritari J."/>
        </authorList>
    </citation>
    <scope>NUCLEOTIDE SEQUENCE [LARGE SCALE GENOMIC DNA]</scope>
    <source>
        <strain evidence="3">AF211</strain>
    </source>
</reference>
<evidence type="ECO:0000313" key="2">
    <source>
        <dbReference type="EMBL" id="ALP94688.1"/>
    </source>
</evidence>
<protein>
    <recommendedName>
        <fullName evidence="4">ABC-type glycerol-3-phosphate transport system substrate-binding protein</fullName>
    </recommendedName>
</protein>
<dbReference type="EMBL" id="CP011307">
    <property type="protein sequence ID" value="ALP94688.1"/>
    <property type="molecule type" value="Genomic_DNA"/>
</dbReference>
<dbReference type="PROSITE" id="PS51257">
    <property type="entry name" value="PROKAR_LIPOPROTEIN"/>
    <property type="match status" value="1"/>
</dbReference>
<feature type="signal peptide" evidence="1">
    <location>
        <begin position="1"/>
        <end position="21"/>
    </location>
</feature>
<dbReference type="SUPFAM" id="SSF63829">
    <property type="entry name" value="Calcium-dependent phosphotriesterase"/>
    <property type="match status" value="1"/>
</dbReference>
<accession>A0A0S2W6Q1</accession>
<dbReference type="AlphaFoldDB" id="A0A0S2W6Q1"/>
<keyword evidence="3" id="KW-1185">Reference proteome</keyword>
<dbReference type="Proteomes" id="UP000064844">
    <property type="component" value="Chromosome"/>
</dbReference>
<reference evidence="2 3" key="1">
    <citation type="journal article" date="2015" name="Nat. Commun.">
        <title>Production of butyrate from lysine and the Amadori product fructoselysine by a human gut commensal.</title>
        <authorList>
            <person name="Bui T.P."/>
            <person name="Ritari J."/>
            <person name="Boeren S."/>
            <person name="de Waard P."/>
            <person name="Plugge C.M."/>
            <person name="de Vos W.M."/>
        </authorList>
    </citation>
    <scope>NUCLEOTIDE SEQUENCE [LARGE SCALE GENOMIC DNA]</scope>
    <source>
        <strain evidence="2 3">AF211</strain>
    </source>
</reference>
<organism evidence="2 3">
    <name type="scientific">Intestinimonas butyriciproducens</name>
    <dbReference type="NCBI Taxonomy" id="1297617"/>
    <lineage>
        <taxon>Bacteria</taxon>
        <taxon>Bacillati</taxon>
        <taxon>Bacillota</taxon>
        <taxon>Clostridia</taxon>
        <taxon>Eubacteriales</taxon>
        <taxon>Intestinimonas</taxon>
    </lineage>
</organism>
<gene>
    <name evidence="2" type="ORF">IB211_02297c</name>
</gene>
<dbReference type="RefSeq" id="WP_058118086.1">
    <property type="nucleotide sequence ID" value="NZ_CALICV010000092.1"/>
</dbReference>
<feature type="chain" id="PRO_5039615958" description="ABC-type glycerol-3-phosphate transport system substrate-binding protein" evidence="1">
    <location>
        <begin position="22"/>
        <end position="744"/>
    </location>
</feature>
<dbReference type="Gene3D" id="3.40.190.10">
    <property type="entry name" value="Periplasmic binding protein-like II"/>
    <property type="match status" value="2"/>
</dbReference>
<evidence type="ECO:0000256" key="1">
    <source>
        <dbReference type="SAM" id="SignalP"/>
    </source>
</evidence>
<dbReference type="SUPFAM" id="SSF53850">
    <property type="entry name" value="Periplasmic binding protein-like II"/>
    <property type="match status" value="1"/>
</dbReference>
<dbReference type="STRING" id="1297617.IB211_02297c"/>
<sequence>MKKQYAATALALLILTLTACGGGGGAAAPAMGRYVEEQRALPEGIRQVLALRTDAAGTLDMLCYMTSREQPERWVELAVFHSDDAGNTWEPDETDLDSMVEAQGDVQVEAACWDDQGRLYLFAYDYGATEENGKTEGCFFRMDEGGALGRLPFQAPEDSNGAMVRSFRAADNGDLLVDCWWSLFHVDGETGEVRNAITPKSGSVEGYAVQGNQAVWCREDRLVFYDMEQGEESGEVWSATAVSSSNDNSTWSRLAEFAPDGTICYADTTGIYRARQGNSMLEQVVDGSLTSLSTPSFLIQNFAVLEDSFLILSWTEEGWELHTYVYDPEVPTLPGKELRIWSMEEDMLLRQAIGVFQREHTDVYISYEIGCAGEEGFNWEDALKSLSTQLLAGKGPDVLDLTGLPWESYAEKGVLLDLSGDLAELSADGELLENIAGACVLADGTCPALPAQFDVPLLHGSSAAIAASRDLRGLADWLESNRKSFNHPLAMEKLYWLLSFFSIPEQEAIQSGDWTVLTEFLSQMKRIWDMEKSSPIEDGQDGKPEFNFGALNWSVDGCGMDMGLLCTFGGLYPAWQTSKDKGDGETDTLFGGGLFSPRTMLGVNARSGVSDLARAFLRTALSEEVQSAGVGGGIPINSAAFEASVQTDEDPARGGYYSTYGTTLVDREGADVPIFLHISYPPEEYRRAWARRIRSLDQPVFQEGAVQSILENETADFFAGGETLEDAVERLAKKLELYRAEQGN</sequence>
<evidence type="ECO:0008006" key="4">
    <source>
        <dbReference type="Google" id="ProtNLM"/>
    </source>
</evidence>